<protein>
    <submittedName>
        <fullName evidence="1">Uncharacterized protein</fullName>
    </submittedName>
</protein>
<evidence type="ECO:0000313" key="1">
    <source>
        <dbReference type="EMBL" id="GGZ57429.1"/>
    </source>
</evidence>
<reference evidence="1" key="2">
    <citation type="submission" date="2020-09" db="EMBL/GenBank/DDBJ databases">
        <authorList>
            <person name="Sun Q."/>
            <person name="Kim S."/>
        </authorList>
    </citation>
    <scope>NUCLEOTIDE SEQUENCE</scope>
    <source>
        <strain evidence="1">KCTC 32337</strain>
    </source>
</reference>
<name>A0A8H9LZI2_9ALTE</name>
<evidence type="ECO:0000313" key="2">
    <source>
        <dbReference type="Proteomes" id="UP000622604"/>
    </source>
</evidence>
<dbReference type="EMBL" id="BMZC01000003">
    <property type="protein sequence ID" value="GGZ57429.1"/>
    <property type="molecule type" value="Genomic_DNA"/>
</dbReference>
<gene>
    <name evidence="1" type="ORF">GCM10011274_14580</name>
</gene>
<accession>A0A8H9LZI2</accession>
<dbReference type="Proteomes" id="UP000622604">
    <property type="component" value="Unassembled WGS sequence"/>
</dbReference>
<organism evidence="1 2">
    <name type="scientific">Paraglaciecola chathamensis</name>
    <dbReference type="NCBI Taxonomy" id="368405"/>
    <lineage>
        <taxon>Bacteria</taxon>
        <taxon>Pseudomonadati</taxon>
        <taxon>Pseudomonadota</taxon>
        <taxon>Gammaproteobacteria</taxon>
        <taxon>Alteromonadales</taxon>
        <taxon>Alteromonadaceae</taxon>
        <taxon>Paraglaciecola</taxon>
    </lineage>
</organism>
<dbReference type="AlphaFoldDB" id="A0A8H9LZI2"/>
<reference evidence="1" key="1">
    <citation type="journal article" date="2014" name="Int. J. Syst. Evol. Microbiol.">
        <title>Complete genome sequence of Corynebacterium casei LMG S-19264T (=DSM 44701T), isolated from a smear-ripened cheese.</title>
        <authorList>
            <consortium name="US DOE Joint Genome Institute (JGI-PGF)"/>
            <person name="Walter F."/>
            <person name="Albersmeier A."/>
            <person name="Kalinowski J."/>
            <person name="Ruckert C."/>
        </authorList>
    </citation>
    <scope>NUCLEOTIDE SEQUENCE</scope>
    <source>
        <strain evidence="1">KCTC 32337</strain>
    </source>
</reference>
<proteinExistence type="predicted"/>
<comment type="caution">
    <text evidence="1">The sequence shown here is derived from an EMBL/GenBank/DDBJ whole genome shotgun (WGS) entry which is preliminary data.</text>
</comment>
<sequence>METVAERDYKSLEPWIQWVSVYTGENFEGHKVFRLGDISSFEGETIFDKAKSNFGKVVAISPMNFDDKHRSCDVYLPDPWTDGNPTGRVGFNGLHKAVQQLVNDNSAGKVSLSSFLSVLRGIITYSNCQDYLRLIKMVLSVVKGKKWYKSIILDFLLSRIFIKEFKSEKAGFFSVFLNAGAHIQHHYMFNSSVYEGELKNPDWYLDESYDPLLDCFEEYDLVLRDILERKDCRIVLATGLTQVPYVKEKFYWRFIAHESFLRAAGIQFSEVKPRMTRDFLIQFCNESEKLEAVSILSGCKDQDGVEFFNEIEVRDLSLFVTLTYPKEVFDDTRLVNSFYNINMGIKMYLAFVAVKNGMHSSTGFYIDSEYPTEERTLPLEDLHEVLLR</sequence>